<sequence length="276" mass="30327">MRACGVDQPRAGTISLPIRMPREVTIIQRSQTASLATVDSQSARIDQLTPLRSRALVDDVYDLLLDKLTSGELAPDTALGIDPLARQLRISPTPIREALARLEHTGLVHRAANRGYRVAPPLSLEQMLELLDTRLVLEDGAIERAMRHAEDLLPDLDAAYEEHARAARALEGSGALHDQHRIHEYYAADWAFHQTILDHSHNRYISRAVNSLSFSFHRMRQTNAMGTTDAPVALAEHAAILNAVRTLDAAAAREALDVHLASLTKRATDAAGNPTD</sequence>
<gene>
    <name evidence="4" type="ORF">PFR_JS23_104</name>
</gene>
<dbReference type="CDD" id="cd07377">
    <property type="entry name" value="WHTH_GntR"/>
    <property type="match status" value="1"/>
</dbReference>
<dbReference type="InterPro" id="IPR011711">
    <property type="entry name" value="GntR_C"/>
</dbReference>
<dbReference type="SMART" id="SM00895">
    <property type="entry name" value="FCD"/>
    <property type="match status" value="1"/>
</dbReference>
<evidence type="ECO:0000256" key="1">
    <source>
        <dbReference type="ARBA" id="ARBA00023015"/>
    </source>
</evidence>
<dbReference type="OrthoDB" id="3267569at2"/>
<dbReference type="PANTHER" id="PTHR43537:SF5">
    <property type="entry name" value="UXU OPERON TRANSCRIPTIONAL REGULATOR"/>
    <property type="match status" value="1"/>
</dbReference>
<dbReference type="GO" id="GO:0003677">
    <property type="term" value="F:DNA binding"/>
    <property type="evidence" value="ECO:0007669"/>
    <property type="project" value="UniProtKB-KW"/>
</dbReference>
<dbReference type="Pfam" id="PF07729">
    <property type="entry name" value="FCD"/>
    <property type="match status" value="1"/>
</dbReference>
<dbReference type="SUPFAM" id="SSF48008">
    <property type="entry name" value="GntR ligand-binding domain-like"/>
    <property type="match status" value="1"/>
</dbReference>
<dbReference type="Gene3D" id="1.20.120.530">
    <property type="entry name" value="GntR ligand-binding domain-like"/>
    <property type="match status" value="1"/>
</dbReference>
<evidence type="ECO:0000256" key="2">
    <source>
        <dbReference type="ARBA" id="ARBA00023125"/>
    </source>
</evidence>
<dbReference type="Pfam" id="PF00392">
    <property type="entry name" value="GntR"/>
    <property type="match status" value="1"/>
</dbReference>
<keyword evidence="2" id="KW-0238">DNA-binding</keyword>
<protein>
    <submittedName>
        <fullName evidence="4">Propionate catabolism operon transcriptional regulator of GntR family</fullName>
    </submittedName>
</protein>
<reference evidence="4 5" key="1">
    <citation type="submission" date="2016-09" db="EMBL/GenBank/DDBJ databases">
        <authorList>
            <person name="Laine KS P."/>
        </authorList>
    </citation>
    <scope>NUCLEOTIDE SEQUENCE [LARGE SCALE GENOMIC DNA]</scope>
    <source>
        <strain evidence="4">PFRJS-23</strain>
    </source>
</reference>
<keyword evidence="3" id="KW-0804">Transcription</keyword>
<proteinExistence type="predicted"/>
<dbReference type="Gene3D" id="1.10.10.10">
    <property type="entry name" value="Winged helix-like DNA-binding domain superfamily/Winged helix DNA-binding domain"/>
    <property type="match status" value="1"/>
</dbReference>
<organism evidence="4 5">
    <name type="scientific">Propionibacterium freudenreichii</name>
    <dbReference type="NCBI Taxonomy" id="1744"/>
    <lineage>
        <taxon>Bacteria</taxon>
        <taxon>Bacillati</taxon>
        <taxon>Actinomycetota</taxon>
        <taxon>Actinomycetes</taxon>
        <taxon>Propionibacteriales</taxon>
        <taxon>Propionibacteriaceae</taxon>
        <taxon>Propionibacterium</taxon>
    </lineage>
</organism>
<dbReference type="AlphaFoldDB" id="A0A0A8PKV3"/>
<keyword evidence="1" id="KW-0805">Transcription regulation</keyword>
<dbReference type="EMBL" id="LT618793">
    <property type="protein sequence ID" value="SCQ74158.1"/>
    <property type="molecule type" value="Genomic_DNA"/>
</dbReference>
<dbReference type="SUPFAM" id="SSF46785">
    <property type="entry name" value="Winged helix' DNA-binding domain"/>
    <property type="match status" value="1"/>
</dbReference>
<dbReference type="InterPro" id="IPR036388">
    <property type="entry name" value="WH-like_DNA-bd_sf"/>
</dbReference>
<name>A0A0A8PKV3_9ACTN</name>
<evidence type="ECO:0000313" key="5">
    <source>
        <dbReference type="Proteomes" id="UP000250080"/>
    </source>
</evidence>
<dbReference type="GO" id="GO:0003700">
    <property type="term" value="F:DNA-binding transcription factor activity"/>
    <property type="evidence" value="ECO:0007669"/>
    <property type="project" value="InterPro"/>
</dbReference>
<dbReference type="PANTHER" id="PTHR43537">
    <property type="entry name" value="TRANSCRIPTIONAL REGULATOR, GNTR FAMILY"/>
    <property type="match status" value="1"/>
</dbReference>
<dbReference type="InterPro" id="IPR000524">
    <property type="entry name" value="Tscrpt_reg_HTH_GntR"/>
</dbReference>
<evidence type="ECO:0000256" key="3">
    <source>
        <dbReference type="ARBA" id="ARBA00023163"/>
    </source>
</evidence>
<accession>A0A0A8PKV3</accession>
<dbReference type="InterPro" id="IPR036390">
    <property type="entry name" value="WH_DNA-bd_sf"/>
</dbReference>
<dbReference type="Proteomes" id="UP000250080">
    <property type="component" value="Chromosome I"/>
</dbReference>
<dbReference type="InterPro" id="IPR008920">
    <property type="entry name" value="TF_FadR/GntR_C"/>
</dbReference>
<dbReference type="PROSITE" id="PS50949">
    <property type="entry name" value="HTH_GNTR"/>
    <property type="match status" value="1"/>
</dbReference>
<evidence type="ECO:0000313" key="4">
    <source>
        <dbReference type="EMBL" id="SCQ74158.1"/>
    </source>
</evidence>
<dbReference type="SMART" id="SM00345">
    <property type="entry name" value="HTH_GNTR"/>
    <property type="match status" value="1"/>
</dbReference>